<feature type="region of interest" description="Disordered" evidence="1">
    <location>
        <begin position="218"/>
        <end position="276"/>
    </location>
</feature>
<dbReference type="EMBL" id="BSXT01005477">
    <property type="protein sequence ID" value="GMF60532.1"/>
    <property type="molecule type" value="Genomic_DNA"/>
</dbReference>
<organism evidence="2 3">
    <name type="scientific">Phytophthora fragariaefolia</name>
    <dbReference type="NCBI Taxonomy" id="1490495"/>
    <lineage>
        <taxon>Eukaryota</taxon>
        <taxon>Sar</taxon>
        <taxon>Stramenopiles</taxon>
        <taxon>Oomycota</taxon>
        <taxon>Peronosporomycetes</taxon>
        <taxon>Peronosporales</taxon>
        <taxon>Peronosporaceae</taxon>
        <taxon>Phytophthora</taxon>
    </lineage>
</organism>
<dbReference type="OrthoDB" id="97693at2759"/>
<evidence type="ECO:0000313" key="3">
    <source>
        <dbReference type="Proteomes" id="UP001165121"/>
    </source>
</evidence>
<reference evidence="2" key="1">
    <citation type="submission" date="2023-04" db="EMBL/GenBank/DDBJ databases">
        <title>Phytophthora fragariaefolia NBRC 109709.</title>
        <authorList>
            <person name="Ichikawa N."/>
            <person name="Sato H."/>
            <person name="Tonouchi N."/>
        </authorList>
    </citation>
    <scope>NUCLEOTIDE SEQUENCE</scope>
    <source>
        <strain evidence="2">NBRC 109709</strain>
    </source>
</reference>
<feature type="compositionally biased region" description="Basic and acidic residues" evidence="1">
    <location>
        <begin position="218"/>
        <end position="227"/>
    </location>
</feature>
<evidence type="ECO:0000256" key="1">
    <source>
        <dbReference type="SAM" id="MobiDB-lite"/>
    </source>
</evidence>
<sequence>MCPDTCSWVDTLRCWLRDEVEHASLGLTDWTASHAISTVLALATSHGYQAKRCTVHVPDVHVQYHLRPTNALHVCWAAQRLGGERASNVDSALEAVETPLESPLHWRGCRLSLAPVCARRRTGSGPHFRVVPIVKLRFEHATQSGDPRHPTGNGPQVVSVAFMITRGMRQQLVDAGFPPSAISTLQPAVAQKIIADKLSFAQFEEQQKQQQVQEAAERAKQALKQEQEQQNQQSVALVAADETQDTQQQQQESAPSAALVVQQETIVEDGDWNKSK</sequence>
<proteinExistence type="predicted"/>
<evidence type="ECO:0000313" key="2">
    <source>
        <dbReference type="EMBL" id="GMF60532.1"/>
    </source>
</evidence>
<gene>
    <name evidence="2" type="ORF">Pfra01_002623800</name>
</gene>
<protein>
    <submittedName>
        <fullName evidence="2">Unnamed protein product</fullName>
    </submittedName>
</protein>
<accession>A0A9W7D6F2</accession>
<feature type="compositionally biased region" description="Low complexity" evidence="1">
    <location>
        <begin position="228"/>
        <end position="258"/>
    </location>
</feature>
<dbReference type="AlphaFoldDB" id="A0A9W7D6F2"/>
<dbReference type="Proteomes" id="UP001165121">
    <property type="component" value="Unassembled WGS sequence"/>
</dbReference>
<keyword evidence="3" id="KW-1185">Reference proteome</keyword>
<name>A0A9W7D6F2_9STRA</name>
<comment type="caution">
    <text evidence="2">The sequence shown here is derived from an EMBL/GenBank/DDBJ whole genome shotgun (WGS) entry which is preliminary data.</text>
</comment>